<dbReference type="InterPro" id="IPR004485">
    <property type="entry name" value="Cobalamin_biosynth_CobD/CbiB"/>
</dbReference>
<comment type="pathway">
    <text evidence="2 9">Cofactor biosynthesis; adenosylcobalamin biosynthesis.</text>
</comment>
<evidence type="ECO:0000256" key="2">
    <source>
        <dbReference type="ARBA" id="ARBA00004953"/>
    </source>
</evidence>
<feature type="transmembrane region" description="Helical" evidence="9">
    <location>
        <begin position="79"/>
        <end position="99"/>
    </location>
</feature>
<dbReference type="NCBIfam" id="TIGR00380">
    <property type="entry name" value="cobal_cbiB"/>
    <property type="match status" value="1"/>
</dbReference>
<dbReference type="RefSeq" id="WP_003006911.1">
    <property type="nucleotide sequence ID" value="NZ_CP133988.1"/>
</dbReference>
<evidence type="ECO:0000313" key="11">
    <source>
        <dbReference type="EMBL" id="WNB82837.1"/>
    </source>
</evidence>
<dbReference type="GO" id="GO:0005886">
    <property type="term" value="C:plasma membrane"/>
    <property type="evidence" value="ECO:0007669"/>
    <property type="project" value="UniProtKB-SubCell"/>
</dbReference>
<dbReference type="EMBL" id="CP133988">
    <property type="protein sequence ID" value="WNB82837.1"/>
    <property type="molecule type" value="Genomic_DNA"/>
</dbReference>
<evidence type="ECO:0000256" key="6">
    <source>
        <dbReference type="ARBA" id="ARBA00022692"/>
    </source>
</evidence>
<dbReference type="PANTHER" id="PTHR34308">
    <property type="entry name" value="COBALAMIN BIOSYNTHESIS PROTEIN CBIB"/>
    <property type="match status" value="1"/>
</dbReference>
<dbReference type="GO" id="GO:0015420">
    <property type="term" value="F:ABC-type vitamin B12 transporter activity"/>
    <property type="evidence" value="ECO:0007669"/>
    <property type="project" value="UniProtKB-UniRule"/>
</dbReference>
<dbReference type="Pfam" id="PF03186">
    <property type="entry name" value="CobD_Cbib"/>
    <property type="match status" value="1"/>
</dbReference>
<feature type="transmembrane region" description="Helical" evidence="9">
    <location>
        <begin position="153"/>
        <end position="174"/>
    </location>
</feature>
<dbReference type="EMBL" id="JAQMJV010000001">
    <property type="protein sequence ID" value="MDB8619140.1"/>
    <property type="molecule type" value="Genomic_DNA"/>
</dbReference>
<keyword evidence="5 9" id="KW-0169">Cobalamin biosynthesis</keyword>
<feature type="transmembrane region" description="Helical" evidence="9">
    <location>
        <begin position="48"/>
        <end position="72"/>
    </location>
</feature>
<evidence type="ECO:0000313" key="12">
    <source>
        <dbReference type="Proteomes" id="UP001212685"/>
    </source>
</evidence>
<organism evidence="10 12">
    <name type="scientific">Streptococcus parasanguinis</name>
    <dbReference type="NCBI Taxonomy" id="1318"/>
    <lineage>
        <taxon>Bacteria</taxon>
        <taxon>Bacillati</taxon>
        <taxon>Bacillota</taxon>
        <taxon>Bacilli</taxon>
        <taxon>Lactobacillales</taxon>
        <taxon>Streptococcaceae</taxon>
        <taxon>Streptococcus</taxon>
    </lineage>
</organism>
<evidence type="ECO:0000256" key="3">
    <source>
        <dbReference type="ARBA" id="ARBA00006263"/>
    </source>
</evidence>
<comment type="function">
    <text evidence="9">Converts cobyric acid to cobinamide by the addition of aminopropanol on the F carboxylic group.</text>
</comment>
<comment type="subcellular location">
    <subcellularLocation>
        <location evidence="1 9">Cell membrane</location>
        <topology evidence="1 9">Multi-pass membrane protein</topology>
    </subcellularLocation>
</comment>
<reference evidence="10" key="1">
    <citation type="submission" date="2023-01" db="EMBL/GenBank/DDBJ databases">
        <title>Human gut microbiome strain richness.</title>
        <authorList>
            <person name="Chen-Liaw A."/>
        </authorList>
    </citation>
    <scope>NUCLEOTIDE SEQUENCE</scope>
    <source>
        <strain evidence="10">1001262st2_G8_1001262B_160229</strain>
    </source>
</reference>
<evidence type="ECO:0000256" key="7">
    <source>
        <dbReference type="ARBA" id="ARBA00022989"/>
    </source>
</evidence>
<evidence type="ECO:0000256" key="8">
    <source>
        <dbReference type="ARBA" id="ARBA00023136"/>
    </source>
</evidence>
<protein>
    <recommendedName>
        <fullName evidence="9">Cobalamin biosynthesis protein CobD</fullName>
    </recommendedName>
</protein>
<dbReference type="PANTHER" id="PTHR34308:SF1">
    <property type="entry name" value="COBALAMIN BIOSYNTHESIS PROTEIN CBIB"/>
    <property type="match status" value="1"/>
</dbReference>
<evidence type="ECO:0000313" key="10">
    <source>
        <dbReference type="EMBL" id="MDB8619140.1"/>
    </source>
</evidence>
<gene>
    <name evidence="10" type="primary">cbiB</name>
    <name evidence="9" type="synonym">cobD</name>
    <name evidence="10" type="ORF">PNV36_01820</name>
    <name evidence="11" type="ORF">RDV49_07925</name>
</gene>
<name>A0AAJ1M2D8_STRPA</name>
<keyword evidence="4 9" id="KW-1003">Cell membrane</keyword>
<sequence length="315" mass="35140">MIIIAIFIALLLDWLIGDPYSWPHPVKLIGNFIYACLRMENLKTRYPFLFGIFLWICTVSLTVSITYGILWGASQLHPILYWILWIYLAYTCLATRSLAFEALKVYKAIQSGSIEKARYQVGMIVGRETDQLTIPEICNATIETVAENASDGVIGPLLCLFIGGPVLAMGYKAINTLDSMVGYKTAKYRKIGYVSAKIDDLVNLIPARLTWLFMMASARVLQLDFENALKIGWRDRYQHASPNSAFPESVVAGALGIQLGGAHIYHGELITKPTIGDPSRSVEPDDILTSISMLYMTTTISVFVLSIIYFIVAIY</sequence>
<comment type="similarity">
    <text evidence="3 9">Belongs to the CobD/CbiB family.</text>
</comment>
<evidence type="ECO:0000256" key="5">
    <source>
        <dbReference type="ARBA" id="ARBA00022573"/>
    </source>
</evidence>
<evidence type="ECO:0000256" key="1">
    <source>
        <dbReference type="ARBA" id="ARBA00004651"/>
    </source>
</evidence>
<comment type="caution">
    <text evidence="9">Lacks conserved residue(s) required for the propagation of feature annotation.</text>
</comment>
<dbReference type="Proteomes" id="UP001248323">
    <property type="component" value="Chromosome"/>
</dbReference>
<proteinExistence type="inferred from homology"/>
<evidence type="ECO:0000256" key="9">
    <source>
        <dbReference type="HAMAP-Rule" id="MF_00024"/>
    </source>
</evidence>
<keyword evidence="8 9" id="KW-0472">Membrane</keyword>
<dbReference type="GO" id="GO:0009236">
    <property type="term" value="P:cobalamin biosynthetic process"/>
    <property type="evidence" value="ECO:0007669"/>
    <property type="project" value="UniProtKB-UniRule"/>
</dbReference>
<reference evidence="11" key="2">
    <citation type="submission" date="2023-09" db="EMBL/GenBank/DDBJ databases">
        <title>Streptococcus_parasanguinius_hifiasm_complete_genome_Zymo_Research_ D6332.</title>
        <authorList>
            <person name="Damerum A."/>
        </authorList>
    </citation>
    <scope>NUCLEOTIDE SEQUENCE</scope>
    <source>
        <strain evidence="11">B-1756</strain>
    </source>
</reference>
<accession>A0AAJ1M2D8</accession>
<dbReference type="Proteomes" id="UP001212685">
    <property type="component" value="Unassembled WGS sequence"/>
</dbReference>
<dbReference type="HAMAP" id="MF_00024">
    <property type="entry name" value="CobD_CbiB"/>
    <property type="match status" value="1"/>
</dbReference>
<evidence type="ECO:0000256" key="4">
    <source>
        <dbReference type="ARBA" id="ARBA00022475"/>
    </source>
</evidence>
<dbReference type="AlphaFoldDB" id="A0AAJ1M2D8"/>
<keyword evidence="7 9" id="KW-1133">Transmembrane helix</keyword>
<keyword evidence="6 9" id="KW-0812">Transmembrane</keyword>
<dbReference type="GO" id="GO:0048472">
    <property type="term" value="F:threonine-phosphate decarboxylase activity"/>
    <property type="evidence" value="ECO:0007669"/>
    <property type="project" value="InterPro"/>
</dbReference>
<feature type="transmembrane region" description="Helical" evidence="9">
    <location>
        <begin position="293"/>
        <end position="314"/>
    </location>
</feature>